<protein>
    <submittedName>
        <fullName evidence="11">Subtilisin family serine protease</fullName>
    </submittedName>
</protein>
<evidence type="ECO:0000259" key="10">
    <source>
        <dbReference type="Pfam" id="PF00082"/>
    </source>
</evidence>
<feature type="signal peptide" evidence="9">
    <location>
        <begin position="1"/>
        <end position="32"/>
    </location>
</feature>
<keyword evidence="9" id="KW-0732">Signal</keyword>
<dbReference type="InterPro" id="IPR050131">
    <property type="entry name" value="Peptidase_S8_subtilisin-like"/>
</dbReference>
<dbReference type="EMBL" id="JACHXG010000007">
    <property type="protein sequence ID" value="MBB3090539.1"/>
    <property type="molecule type" value="Genomic_DNA"/>
</dbReference>
<reference evidence="11 12" key="1">
    <citation type="submission" date="2020-08" db="EMBL/GenBank/DDBJ databases">
        <title>Genomic Encyclopedia of Type Strains, Phase III (KMG-III): the genomes of soil and plant-associated and newly described type strains.</title>
        <authorList>
            <person name="Whitman W."/>
        </authorList>
    </citation>
    <scope>NUCLEOTIDE SEQUENCE [LARGE SCALE GENOMIC DNA]</scope>
    <source>
        <strain evidence="11 12">CECT 3302</strain>
    </source>
</reference>
<evidence type="ECO:0000313" key="11">
    <source>
        <dbReference type="EMBL" id="MBB3090539.1"/>
    </source>
</evidence>
<feature type="active site" description="Charge relay system" evidence="5 6">
    <location>
        <position position="453"/>
    </location>
</feature>
<dbReference type="PROSITE" id="PS00138">
    <property type="entry name" value="SUBTILASE_SER"/>
    <property type="match status" value="1"/>
</dbReference>
<keyword evidence="2 6" id="KW-0645">Protease</keyword>
<dbReference type="PANTHER" id="PTHR43806">
    <property type="entry name" value="PEPTIDASE S8"/>
    <property type="match status" value="1"/>
</dbReference>
<dbReference type="InterPro" id="IPR015500">
    <property type="entry name" value="Peptidase_S8_subtilisin-rel"/>
</dbReference>
<comment type="caution">
    <text evidence="11">The sequence shown here is derived from an EMBL/GenBank/DDBJ whole genome shotgun (WGS) entry which is preliminary data.</text>
</comment>
<dbReference type="InterPro" id="IPR046450">
    <property type="entry name" value="PA_dom_sf"/>
</dbReference>
<dbReference type="PROSITE" id="PS00136">
    <property type="entry name" value="SUBTILASE_ASP"/>
    <property type="match status" value="1"/>
</dbReference>
<dbReference type="InterPro" id="IPR023827">
    <property type="entry name" value="Peptidase_S8_Asp-AS"/>
</dbReference>
<dbReference type="InterPro" id="IPR036852">
    <property type="entry name" value="Peptidase_S8/S53_dom_sf"/>
</dbReference>
<dbReference type="GO" id="GO:0004252">
    <property type="term" value="F:serine-type endopeptidase activity"/>
    <property type="evidence" value="ECO:0007669"/>
    <property type="project" value="UniProtKB-UniRule"/>
</dbReference>
<dbReference type="InterPro" id="IPR022398">
    <property type="entry name" value="Peptidase_S8_His-AS"/>
</dbReference>
<dbReference type="Gene3D" id="3.50.30.30">
    <property type="match status" value="1"/>
</dbReference>
<keyword evidence="4 6" id="KW-0720">Serine protease</keyword>
<name>A0A7W5A7A2_9ACTN</name>
<keyword evidence="12" id="KW-1185">Reference proteome</keyword>
<evidence type="ECO:0000256" key="1">
    <source>
        <dbReference type="ARBA" id="ARBA00011073"/>
    </source>
</evidence>
<evidence type="ECO:0000256" key="2">
    <source>
        <dbReference type="ARBA" id="ARBA00022670"/>
    </source>
</evidence>
<dbReference type="SUPFAM" id="SSF52743">
    <property type="entry name" value="Subtilisin-like"/>
    <property type="match status" value="1"/>
</dbReference>
<feature type="active site" description="Charge relay system" evidence="5 6">
    <location>
        <position position="246"/>
    </location>
</feature>
<gene>
    <name evidence="11" type="ORF">FHS12_003497</name>
</gene>
<organism evidence="11 12">
    <name type="scientific">Nocardioides albus</name>
    <dbReference type="NCBI Taxonomy" id="1841"/>
    <lineage>
        <taxon>Bacteria</taxon>
        <taxon>Bacillati</taxon>
        <taxon>Actinomycetota</taxon>
        <taxon>Actinomycetes</taxon>
        <taxon>Propionibacteriales</taxon>
        <taxon>Nocardioidaceae</taxon>
        <taxon>Nocardioides</taxon>
    </lineage>
</organism>
<sequence length="1265" mass="131613">MSVRTRSRRVRVGVVMGSVGLMALTPFTSVSADPADQPDQTSHPSVITGENAGRTTPEDATVAGAVTLITGDTVTVTATPDGRHAVSTEAAPGTSPVFRTETGADGGTYVYPDSAARGIATGRLDKELFNVTRLLEEGHGDDGSATLPVIVDYPGAPDRSTLQARAAAPGATEQRPLASIGATAMEVDKAEAGDFYRYVADRTPNARIMLDGEITGMLDVSVPQIGAPEVWEKGYDGTGVDVAVLDSGIDATHPDLAGRVVAEKSFIPGLGIQDGTGHGTHVASTIVGSGAASDGVYRGVAPGADLIVGRVLDGRGSGDESGLIAAMEWAVGQGADVVNLSVGAETTEGSDPVSRALDELSESSGALFVVAAGNTGPRSSTVSSPGTATTALTVGAVDDADQLAGFSSRGPTASGAIKPEITAPGVGIVAARAAGTRGGTPVGTSYVSINGTSMATPHVAGAAALLVQQHPDWGARMLKDALVSTARPGEGYTVYQQGAGRVAVDRASAGSLFATATADFGDLFADQTVRTRTVTYTNTGTSPVTLALDLALDRGDTVPDGAVTLADRELLVPAASTVATTINVDPRLGGLGRYNGYLRASGSGVDVVTAVGYVKQPPRRTVRFTLTGRDGRAAGQTTLVVTDLEATESTVYSESLFAAGTHEMVLPEGRYAIQAVLRTYDDAGYVLADDIYAEPEVVLDADATFELDARDAKPVRATITDEGRSLQGGPITVQAVRERAPGVTVAVGTSANLSEQSTEFGVIPSTTRAADGFDLTVDRELHDPIVSARWASPSTGEAGQDSATLPLYLPALGQRFDGTRRLDAVDAGEGRDEDYAGLAVTGKLVVVRANGWLADEAKTAVAHGAAGVLAVRTTPGVTVVQDDGASTLPVVATPFDTGQPLLDALSDGPVTVTLQGRTNSRFTYRLPFHATGAIPADPTVTATTEDFARLVNTYYADGTDRLAADTTFALYPWQEATFRTNSLHSAPATRTDLVYADGMSYMQHVNLSMESSSYLRDTPQEYEAGRIYHRDWGRAPMHPTVPLLLACPLCRSSSAVSLVLAPLGDSDTGHFGADGTKQTVRYYRDGVQRSPAELFAAEKADYRVDYQVERTRPAEDALGIRTSTSFLFRSQAPAPGTTAPGCDALTPDAEGCEVLPMIFPGYDIPLDLHNAAPTGHGFTFEVSGTRPDGYQGAPVTDVAVEVSYDDGSTWVAADHVSRVVDGRAKVRVDHPKVPPGAGHVSLRVTMADEQGTRTEQTVLRAYALR</sequence>
<proteinExistence type="inferred from homology"/>
<dbReference type="SUPFAM" id="SSF52025">
    <property type="entry name" value="PA domain"/>
    <property type="match status" value="1"/>
</dbReference>
<evidence type="ECO:0000256" key="5">
    <source>
        <dbReference type="PIRSR" id="PIRSR615500-1"/>
    </source>
</evidence>
<evidence type="ECO:0000256" key="9">
    <source>
        <dbReference type="SAM" id="SignalP"/>
    </source>
</evidence>
<evidence type="ECO:0000256" key="7">
    <source>
        <dbReference type="RuleBase" id="RU003355"/>
    </source>
</evidence>
<dbReference type="Gene3D" id="3.40.50.200">
    <property type="entry name" value="Peptidase S8/S53 domain"/>
    <property type="match status" value="1"/>
</dbReference>
<dbReference type="Pfam" id="PF00082">
    <property type="entry name" value="Peptidase_S8"/>
    <property type="match status" value="1"/>
</dbReference>
<dbReference type="PROSITE" id="PS51892">
    <property type="entry name" value="SUBTILASE"/>
    <property type="match status" value="1"/>
</dbReference>
<dbReference type="InterPro" id="IPR023828">
    <property type="entry name" value="Peptidase_S8_Ser-AS"/>
</dbReference>
<keyword evidence="3 6" id="KW-0378">Hydrolase</keyword>
<dbReference type="PROSITE" id="PS00137">
    <property type="entry name" value="SUBTILASE_HIS"/>
    <property type="match status" value="1"/>
</dbReference>
<accession>A0A7W5A7A2</accession>
<dbReference type="PANTHER" id="PTHR43806:SF65">
    <property type="entry name" value="SERINE PROTEASE APRX"/>
    <property type="match status" value="1"/>
</dbReference>
<evidence type="ECO:0000256" key="4">
    <source>
        <dbReference type="ARBA" id="ARBA00022825"/>
    </source>
</evidence>
<feature type="active site" description="Charge relay system" evidence="5 6">
    <location>
        <position position="278"/>
    </location>
</feature>
<dbReference type="Proteomes" id="UP000577707">
    <property type="component" value="Unassembled WGS sequence"/>
</dbReference>
<evidence type="ECO:0000256" key="6">
    <source>
        <dbReference type="PROSITE-ProRule" id="PRU01240"/>
    </source>
</evidence>
<feature type="domain" description="Peptidase S8/S53" evidence="10">
    <location>
        <begin position="237"/>
        <end position="500"/>
    </location>
</feature>
<dbReference type="InterPro" id="IPR000209">
    <property type="entry name" value="Peptidase_S8/S53_dom"/>
</dbReference>
<feature type="region of interest" description="Disordered" evidence="8">
    <location>
        <begin position="30"/>
        <end position="58"/>
    </location>
</feature>
<dbReference type="PRINTS" id="PR00723">
    <property type="entry name" value="SUBTILISIN"/>
</dbReference>
<dbReference type="GO" id="GO:0006508">
    <property type="term" value="P:proteolysis"/>
    <property type="evidence" value="ECO:0007669"/>
    <property type="project" value="UniProtKB-KW"/>
</dbReference>
<dbReference type="CDD" id="cd07487">
    <property type="entry name" value="Peptidases_S8_1"/>
    <property type="match status" value="1"/>
</dbReference>
<feature type="chain" id="PRO_5030848091" evidence="9">
    <location>
        <begin position="33"/>
        <end position="1265"/>
    </location>
</feature>
<dbReference type="RefSeq" id="WP_183547508.1">
    <property type="nucleotide sequence ID" value="NZ_BMQT01000005.1"/>
</dbReference>
<comment type="similarity">
    <text evidence="1 6 7">Belongs to the peptidase S8 family.</text>
</comment>
<evidence type="ECO:0000256" key="8">
    <source>
        <dbReference type="SAM" id="MobiDB-lite"/>
    </source>
</evidence>
<dbReference type="AlphaFoldDB" id="A0A7W5A7A2"/>
<evidence type="ECO:0000313" key="12">
    <source>
        <dbReference type="Proteomes" id="UP000577707"/>
    </source>
</evidence>
<evidence type="ECO:0000256" key="3">
    <source>
        <dbReference type="ARBA" id="ARBA00022801"/>
    </source>
</evidence>
<feature type="region of interest" description="Disordered" evidence="8">
    <location>
        <begin position="79"/>
        <end position="101"/>
    </location>
</feature>